<feature type="compositionally biased region" description="Low complexity" evidence="9">
    <location>
        <begin position="79"/>
        <end position="92"/>
    </location>
</feature>
<evidence type="ECO:0000259" key="10">
    <source>
        <dbReference type="PROSITE" id="PS50011"/>
    </source>
</evidence>
<dbReference type="SUPFAM" id="SSF56112">
    <property type="entry name" value="Protein kinase-like (PK-like)"/>
    <property type="match status" value="1"/>
</dbReference>
<dbReference type="Pfam" id="PF00069">
    <property type="entry name" value="Pkinase"/>
    <property type="match status" value="1"/>
</dbReference>
<feature type="non-terminal residue" evidence="11">
    <location>
        <position position="1"/>
    </location>
</feature>
<dbReference type="PROSITE" id="PS00108">
    <property type="entry name" value="PROTEIN_KINASE_ST"/>
    <property type="match status" value="1"/>
</dbReference>
<evidence type="ECO:0000256" key="9">
    <source>
        <dbReference type="SAM" id="MobiDB-lite"/>
    </source>
</evidence>
<evidence type="ECO:0000256" key="6">
    <source>
        <dbReference type="ARBA" id="ARBA00022840"/>
    </source>
</evidence>
<feature type="compositionally biased region" description="Low complexity" evidence="9">
    <location>
        <begin position="637"/>
        <end position="649"/>
    </location>
</feature>
<keyword evidence="6" id="KW-0067">ATP-binding</keyword>
<dbReference type="AlphaFoldDB" id="A0ABD3REE3"/>
<dbReference type="SMART" id="SM00220">
    <property type="entry name" value="S_TKc"/>
    <property type="match status" value="1"/>
</dbReference>
<feature type="compositionally biased region" description="Basic and acidic residues" evidence="9">
    <location>
        <begin position="798"/>
        <end position="811"/>
    </location>
</feature>
<feature type="compositionally biased region" description="Basic and acidic residues" evidence="9">
    <location>
        <begin position="737"/>
        <end position="754"/>
    </location>
</feature>
<feature type="region of interest" description="Disordered" evidence="9">
    <location>
        <begin position="795"/>
        <end position="822"/>
    </location>
</feature>
<dbReference type="Gene3D" id="1.10.510.10">
    <property type="entry name" value="Transferase(Phosphotransferase) domain 1"/>
    <property type="match status" value="2"/>
</dbReference>
<dbReference type="Proteomes" id="UP001530377">
    <property type="component" value="Unassembled WGS sequence"/>
</dbReference>
<accession>A0ABD3REE3</accession>
<keyword evidence="12" id="KW-1185">Reference proteome</keyword>
<proteinExistence type="predicted"/>
<evidence type="ECO:0000256" key="1">
    <source>
        <dbReference type="ARBA" id="ARBA00012513"/>
    </source>
</evidence>
<dbReference type="InterPro" id="IPR045216">
    <property type="entry name" value="CK2_alpha"/>
</dbReference>
<dbReference type="InterPro" id="IPR011009">
    <property type="entry name" value="Kinase-like_dom_sf"/>
</dbReference>
<evidence type="ECO:0000256" key="8">
    <source>
        <dbReference type="ARBA" id="ARBA00048679"/>
    </source>
</evidence>
<evidence type="ECO:0000256" key="7">
    <source>
        <dbReference type="ARBA" id="ARBA00047899"/>
    </source>
</evidence>
<evidence type="ECO:0000256" key="3">
    <source>
        <dbReference type="ARBA" id="ARBA00022679"/>
    </source>
</evidence>
<feature type="compositionally biased region" description="Basic residues" evidence="9">
    <location>
        <begin position="619"/>
        <end position="632"/>
    </location>
</feature>
<organism evidence="11 12">
    <name type="scientific">Cyclostephanos tholiformis</name>
    <dbReference type="NCBI Taxonomy" id="382380"/>
    <lineage>
        <taxon>Eukaryota</taxon>
        <taxon>Sar</taxon>
        <taxon>Stramenopiles</taxon>
        <taxon>Ochrophyta</taxon>
        <taxon>Bacillariophyta</taxon>
        <taxon>Coscinodiscophyceae</taxon>
        <taxon>Thalassiosirophycidae</taxon>
        <taxon>Stephanodiscales</taxon>
        <taxon>Stephanodiscaceae</taxon>
        <taxon>Cyclostephanos</taxon>
    </lineage>
</organism>
<evidence type="ECO:0000313" key="11">
    <source>
        <dbReference type="EMBL" id="KAL3811412.1"/>
    </source>
</evidence>
<feature type="compositionally biased region" description="Low complexity" evidence="9">
    <location>
        <begin position="1033"/>
        <end position="1042"/>
    </location>
</feature>
<comment type="catalytic activity">
    <reaction evidence="8">
        <text>L-seryl-[protein] + ATP = O-phospho-L-seryl-[protein] + ADP + H(+)</text>
        <dbReference type="Rhea" id="RHEA:17989"/>
        <dbReference type="Rhea" id="RHEA-COMP:9863"/>
        <dbReference type="Rhea" id="RHEA-COMP:11604"/>
        <dbReference type="ChEBI" id="CHEBI:15378"/>
        <dbReference type="ChEBI" id="CHEBI:29999"/>
        <dbReference type="ChEBI" id="CHEBI:30616"/>
        <dbReference type="ChEBI" id="CHEBI:83421"/>
        <dbReference type="ChEBI" id="CHEBI:456216"/>
        <dbReference type="EC" id="2.7.11.1"/>
    </reaction>
</comment>
<dbReference type="InterPro" id="IPR000719">
    <property type="entry name" value="Prot_kinase_dom"/>
</dbReference>
<dbReference type="EC" id="2.7.11.1" evidence="1"/>
<feature type="region of interest" description="Disordered" evidence="9">
    <location>
        <begin position="17"/>
        <end position="92"/>
    </location>
</feature>
<gene>
    <name evidence="11" type="ORF">ACHAXA_005313</name>
</gene>
<evidence type="ECO:0000256" key="4">
    <source>
        <dbReference type="ARBA" id="ARBA00022741"/>
    </source>
</evidence>
<dbReference type="PROSITE" id="PS50011">
    <property type="entry name" value="PROTEIN_KINASE_DOM"/>
    <property type="match status" value="1"/>
</dbReference>
<feature type="compositionally biased region" description="Acidic residues" evidence="9">
    <location>
        <begin position="47"/>
        <end position="73"/>
    </location>
</feature>
<dbReference type="EMBL" id="JALLPB020000263">
    <property type="protein sequence ID" value="KAL3811412.1"/>
    <property type="molecule type" value="Genomic_DNA"/>
</dbReference>
<keyword evidence="5" id="KW-0418">Kinase</keyword>
<dbReference type="GO" id="GO:0004674">
    <property type="term" value="F:protein serine/threonine kinase activity"/>
    <property type="evidence" value="ECO:0007669"/>
    <property type="project" value="UniProtKB-KW"/>
</dbReference>
<feature type="region of interest" description="Disordered" evidence="9">
    <location>
        <begin position="582"/>
        <end position="675"/>
    </location>
</feature>
<keyword evidence="3" id="KW-0808">Transferase</keyword>
<evidence type="ECO:0000256" key="5">
    <source>
        <dbReference type="ARBA" id="ARBA00022777"/>
    </source>
</evidence>
<dbReference type="PANTHER" id="PTHR24054:SF0">
    <property type="entry name" value="CASEIN KINASE II SUBUNIT ALPHA"/>
    <property type="match status" value="1"/>
</dbReference>
<comment type="caution">
    <text evidence="11">The sequence shown here is derived from an EMBL/GenBank/DDBJ whole genome shotgun (WGS) entry which is preliminary data.</text>
</comment>
<evidence type="ECO:0000313" key="12">
    <source>
        <dbReference type="Proteomes" id="UP001530377"/>
    </source>
</evidence>
<protein>
    <recommendedName>
        <fullName evidence="1">non-specific serine/threonine protein kinase</fullName>
        <ecNumber evidence="1">2.7.11.1</ecNumber>
    </recommendedName>
</protein>
<sequence length="1132" mass="127612">GGGAALRCSTAFVVRGGSMLDRDEDADLADHESVDGGGRGMISLAESTDEGVEDEEDEEDGEDHVEEDEDEGEGAAQMPPSSSSSSGVVRVTVRTSVRSPVLDRSAKMMSSGKRTILSLRQAEILEAYYLNVAGMVYGQELQMREQQQQLPLSGASVAYGDANARGGDEGENRSLDLRRRATVVRRQLEGSMSDETRRLIEEEHERVIARRKRRDDASSNVDDDDDGEEVFGLIPRGVSSFSSNLVRARSIKKRGGASMNLKRALQRNLNVVRGDNVVILLFASRPLPEENILSNNIELSFARVNAFYNTLIISNVGVLLPSRASVLRQRLKNWADTTRNSLLFLFFGYFGGRNSFSRTLLLLSSPLCFVIQTRPVKVAVKQLFYSIGQPPGIFLSLLPAPQQAIMSCDYAALMRGLYGEDALEGEKWLEMERWRIIIQVTSAFVVHVASGDGRRSRAYPLGCLHRHPSYYTYDERERLDDPDEGADGGGGGGDGGGDGLGGVGTTIAPPTPATEMEDLPHRPTMTYASATPSHRDFRRLPSRSSGMRLPYERFEPTRKLGSGKFSEVYEAVDVIRLEGGMKEEEERRRRRRRRKRRRGKRIGSDGWESPTSSSSERMRRLRRKRRRRRRRRGGDDGTTNGDDVGSDDGIVLPNSMDDENNDRDHDLGEEGGRRIEKEYDAALNITTDNDELSLSQRKVAVTALLGQRKQLQRVDDAQSLSLTRTTMIGEKSATVRKFGDDGHRDNARERDRLRHLGTTREQLTQRWRTRQPIALVLEHAGTESQWLCHDGRRRRRGRGFDRENDDNRDVDGNNNLASEEDDDYLSEREVKYYLCHLLVALDALHAAGIMHRDVKPRNTLINRFPSNGEMNNNDRCLRRDEDSDVDHGVLSPPSPPPPLPLMLVDLGLADFYHPGKSYNVRVASRHYKSPELLIGYEEYDYSVDMWAVGCILVGLLFRREPFFHGRDNEDQLGQIVSVLGIRDFLRYYRRVGRLRSSRQRADNDGGVENGNGMRLSDKARAAIGKYCSWAPASVSSSSSSKYSSEEDETPSSSTPNNSDMGYRKPWLSFLSPRCPVPSPQGLDLLDKLLVYDHELRWTAREALEHEFFDDVRSQVFREVRQRMEWEENRCQS</sequence>
<evidence type="ECO:0000256" key="2">
    <source>
        <dbReference type="ARBA" id="ARBA00022527"/>
    </source>
</evidence>
<keyword evidence="4" id="KW-0547">Nucleotide-binding</keyword>
<feature type="region of interest" description="Disordered" evidence="9">
    <location>
        <begin position="1031"/>
        <end position="1059"/>
    </location>
</feature>
<feature type="region of interest" description="Disordered" evidence="9">
    <location>
        <begin position="737"/>
        <end position="757"/>
    </location>
</feature>
<keyword evidence="2" id="KW-0723">Serine/threonine-protein kinase</keyword>
<feature type="domain" description="Protein kinase" evidence="10">
    <location>
        <begin position="554"/>
        <end position="1108"/>
    </location>
</feature>
<dbReference type="GO" id="GO:0005524">
    <property type="term" value="F:ATP binding"/>
    <property type="evidence" value="ECO:0007669"/>
    <property type="project" value="UniProtKB-KW"/>
</dbReference>
<comment type="catalytic activity">
    <reaction evidence="7">
        <text>L-threonyl-[protein] + ATP = O-phospho-L-threonyl-[protein] + ADP + H(+)</text>
        <dbReference type="Rhea" id="RHEA:46608"/>
        <dbReference type="Rhea" id="RHEA-COMP:11060"/>
        <dbReference type="Rhea" id="RHEA-COMP:11605"/>
        <dbReference type="ChEBI" id="CHEBI:15378"/>
        <dbReference type="ChEBI" id="CHEBI:30013"/>
        <dbReference type="ChEBI" id="CHEBI:30616"/>
        <dbReference type="ChEBI" id="CHEBI:61977"/>
        <dbReference type="ChEBI" id="CHEBI:456216"/>
        <dbReference type="EC" id="2.7.11.1"/>
    </reaction>
</comment>
<dbReference type="InterPro" id="IPR008271">
    <property type="entry name" value="Ser/Thr_kinase_AS"/>
</dbReference>
<feature type="region of interest" description="Disordered" evidence="9">
    <location>
        <begin position="478"/>
        <end position="550"/>
    </location>
</feature>
<feature type="compositionally biased region" description="Basic and acidic residues" evidence="9">
    <location>
        <begin position="662"/>
        <end position="675"/>
    </location>
</feature>
<dbReference type="PANTHER" id="PTHR24054">
    <property type="entry name" value="CASEIN KINASE II SUBUNIT ALPHA"/>
    <property type="match status" value="1"/>
</dbReference>
<feature type="compositionally biased region" description="Basic residues" evidence="9">
    <location>
        <begin position="588"/>
        <end position="601"/>
    </location>
</feature>
<feature type="compositionally biased region" description="Gly residues" evidence="9">
    <location>
        <begin position="487"/>
        <end position="504"/>
    </location>
</feature>
<reference evidence="11 12" key="1">
    <citation type="submission" date="2024-10" db="EMBL/GenBank/DDBJ databases">
        <title>Updated reference genomes for cyclostephanoid diatoms.</title>
        <authorList>
            <person name="Roberts W.R."/>
            <person name="Alverson A.J."/>
        </authorList>
    </citation>
    <scope>NUCLEOTIDE SEQUENCE [LARGE SCALE GENOMIC DNA]</scope>
    <source>
        <strain evidence="11 12">AJA228-03</strain>
    </source>
</reference>
<name>A0ABD3REE3_9STRA</name>